<dbReference type="HAMAP" id="MF_00460">
    <property type="entry name" value="UPF0125_RnfH"/>
    <property type="match status" value="1"/>
</dbReference>
<comment type="similarity">
    <text evidence="1 2">Belongs to the UPF0125 (RnfH) family.</text>
</comment>
<keyword evidence="5" id="KW-1185">Reference proteome</keyword>
<feature type="region of interest" description="Disordered" evidence="3">
    <location>
        <begin position="96"/>
        <end position="120"/>
    </location>
</feature>
<evidence type="ECO:0000313" key="5">
    <source>
        <dbReference type="Proteomes" id="UP000218069"/>
    </source>
</evidence>
<dbReference type="Pfam" id="PF03658">
    <property type="entry name" value="Ub-RnfH"/>
    <property type="match status" value="1"/>
</dbReference>
<evidence type="ECO:0000256" key="2">
    <source>
        <dbReference type="HAMAP-Rule" id="MF_00460"/>
    </source>
</evidence>
<organism evidence="4 5">
    <name type="scientific">Polynucleobacter meluiroseus</name>
    <dbReference type="NCBI Taxonomy" id="1938814"/>
    <lineage>
        <taxon>Bacteria</taxon>
        <taxon>Pseudomonadati</taxon>
        <taxon>Pseudomonadota</taxon>
        <taxon>Betaproteobacteria</taxon>
        <taxon>Burkholderiales</taxon>
        <taxon>Burkholderiaceae</taxon>
        <taxon>Polynucleobacter</taxon>
    </lineage>
</organism>
<dbReference type="Proteomes" id="UP000218069">
    <property type="component" value="Unassembled WGS sequence"/>
</dbReference>
<sequence length="120" mass="13134">MAKGVPNTAIDIWLCDARLGEPTLKLFTCHLPLNATATVGQALMQAGIASGPADPILARKGCFGVFGKRKDWDSPIYDGDRLELYSPLLIDPKTVRRKKANQNQDAKFQAAAAKRKARRL</sequence>
<dbReference type="AlphaFoldDB" id="A0A240E0B4"/>
<dbReference type="PANTHER" id="PTHR37483">
    <property type="entry name" value="UPF0125 PROTEIN RATB"/>
    <property type="match status" value="1"/>
</dbReference>
<evidence type="ECO:0000256" key="1">
    <source>
        <dbReference type="ARBA" id="ARBA00010645"/>
    </source>
</evidence>
<gene>
    <name evidence="4" type="ORF">SAMN06295945_0636</name>
</gene>
<dbReference type="PANTHER" id="PTHR37483:SF1">
    <property type="entry name" value="UPF0125 PROTEIN RATB"/>
    <property type="match status" value="1"/>
</dbReference>
<dbReference type="Gene3D" id="3.10.20.280">
    <property type="entry name" value="RnfH-like"/>
    <property type="match status" value="1"/>
</dbReference>
<dbReference type="EMBL" id="OANS01000001">
    <property type="protein sequence ID" value="SNX28310.1"/>
    <property type="molecule type" value="Genomic_DNA"/>
</dbReference>
<protein>
    <recommendedName>
        <fullName evidence="2">UPF0125 protein SAMN06295945_0636</fullName>
    </recommendedName>
</protein>
<feature type="compositionally biased region" description="Low complexity" evidence="3">
    <location>
        <begin position="101"/>
        <end position="112"/>
    </location>
</feature>
<evidence type="ECO:0000256" key="3">
    <source>
        <dbReference type="SAM" id="MobiDB-lite"/>
    </source>
</evidence>
<reference evidence="5" key="1">
    <citation type="submission" date="2017-08" db="EMBL/GenBank/DDBJ databases">
        <authorList>
            <person name="Varghese N."/>
            <person name="Submissions S."/>
        </authorList>
    </citation>
    <scope>NUCLEOTIDE SEQUENCE [LARGE SCALE GENOMIC DNA]</scope>
    <source>
        <strain evidence="5">AP-Melu-1000-B4</strain>
    </source>
</reference>
<dbReference type="RefSeq" id="WP_243391901.1">
    <property type="nucleotide sequence ID" value="NZ_OANS01000001.1"/>
</dbReference>
<accession>A0A240E0B4</accession>
<proteinExistence type="inferred from homology"/>
<dbReference type="InterPro" id="IPR037021">
    <property type="entry name" value="RnfH_sf"/>
</dbReference>
<name>A0A240E0B4_9BURK</name>
<dbReference type="InterPro" id="IPR005346">
    <property type="entry name" value="RnfH"/>
</dbReference>
<dbReference type="SUPFAM" id="SSF54285">
    <property type="entry name" value="MoaD/ThiS"/>
    <property type="match status" value="1"/>
</dbReference>
<dbReference type="InterPro" id="IPR016155">
    <property type="entry name" value="Mopterin_synth/thiamin_S_b"/>
</dbReference>
<evidence type="ECO:0000313" key="4">
    <source>
        <dbReference type="EMBL" id="SNX28310.1"/>
    </source>
</evidence>